<gene>
    <name evidence="7" type="ORF">BV898_00832</name>
</gene>
<evidence type="ECO:0000256" key="2">
    <source>
        <dbReference type="ARBA" id="ARBA00007363"/>
    </source>
</evidence>
<evidence type="ECO:0000256" key="6">
    <source>
        <dbReference type="SAM" id="Phobius"/>
    </source>
</evidence>
<evidence type="ECO:0000313" key="8">
    <source>
        <dbReference type="Proteomes" id="UP000192578"/>
    </source>
</evidence>
<evidence type="ECO:0000256" key="5">
    <source>
        <dbReference type="ARBA" id="ARBA00023136"/>
    </source>
</evidence>
<comment type="caution">
    <text evidence="7">The sequence shown here is derived from an EMBL/GenBank/DDBJ whole genome shotgun (WGS) entry which is preliminary data.</text>
</comment>
<keyword evidence="8" id="KW-1185">Reference proteome</keyword>
<dbReference type="InterPro" id="IPR009432">
    <property type="entry name" value="DUF1075"/>
</dbReference>
<keyword evidence="4 6" id="KW-1133">Transmembrane helix</keyword>
<dbReference type="Proteomes" id="UP000192578">
    <property type="component" value="Unassembled WGS sequence"/>
</dbReference>
<keyword evidence="5 6" id="KW-0472">Membrane</keyword>
<organism evidence="7 8">
    <name type="scientific">Hypsibius exemplaris</name>
    <name type="common">Freshwater tardigrade</name>
    <dbReference type="NCBI Taxonomy" id="2072580"/>
    <lineage>
        <taxon>Eukaryota</taxon>
        <taxon>Metazoa</taxon>
        <taxon>Ecdysozoa</taxon>
        <taxon>Tardigrada</taxon>
        <taxon>Eutardigrada</taxon>
        <taxon>Parachela</taxon>
        <taxon>Hypsibioidea</taxon>
        <taxon>Hypsibiidae</taxon>
        <taxon>Hypsibius</taxon>
    </lineage>
</organism>
<feature type="transmembrane region" description="Helical" evidence="6">
    <location>
        <begin position="73"/>
        <end position="92"/>
    </location>
</feature>
<name>A0A1W0XCR1_HYPEX</name>
<dbReference type="PANTHER" id="PTHR13674">
    <property type="entry name" value="GROWTH AND TRANSFORMATION-DEPENDENT PROTEIN"/>
    <property type="match status" value="1"/>
</dbReference>
<keyword evidence="3 6" id="KW-0812">Transmembrane</keyword>
<comment type="subcellular location">
    <subcellularLocation>
        <location evidence="1">Membrane</location>
        <topology evidence="1">Single-pass membrane protein</topology>
    </subcellularLocation>
</comment>
<dbReference type="OrthoDB" id="8193498at2759"/>
<dbReference type="EMBL" id="MTYJ01000003">
    <property type="protein sequence ID" value="OQV25142.1"/>
    <property type="molecule type" value="Genomic_DNA"/>
</dbReference>
<accession>A0A1W0XCR1</accession>
<reference evidence="8" key="1">
    <citation type="submission" date="2017-01" db="EMBL/GenBank/DDBJ databases">
        <title>Comparative genomics of anhydrobiosis in the tardigrade Hypsibius dujardini.</title>
        <authorList>
            <person name="Yoshida Y."/>
            <person name="Koutsovoulos G."/>
            <person name="Laetsch D."/>
            <person name="Stevens L."/>
            <person name="Kumar S."/>
            <person name="Horikawa D."/>
            <person name="Ishino K."/>
            <person name="Komine S."/>
            <person name="Tomita M."/>
            <person name="Blaxter M."/>
            <person name="Arakawa K."/>
        </authorList>
    </citation>
    <scope>NUCLEOTIDE SEQUENCE [LARGE SCALE GENOMIC DNA]</scope>
    <source>
        <strain evidence="8">Z151</strain>
    </source>
</reference>
<evidence type="ECO:0000313" key="7">
    <source>
        <dbReference type="EMBL" id="OQV25142.1"/>
    </source>
</evidence>
<evidence type="ECO:0000256" key="1">
    <source>
        <dbReference type="ARBA" id="ARBA00004167"/>
    </source>
</evidence>
<dbReference type="PANTHER" id="PTHR13674:SF5">
    <property type="entry name" value="UPF0389 PROTEIN CG9231"/>
    <property type="match status" value="1"/>
</dbReference>
<dbReference type="GO" id="GO:0016020">
    <property type="term" value="C:membrane"/>
    <property type="evidence" value="ECO:0007669"/>
    <property type="project" value="UniProtKB-SubCell"/>
</dbReference>
<proteinExistence type="inferred from homology"/>
<dbReference type="Pfam" id="PF06388">
    <property type="entry name" value="DUF1075"/>
    <property type="match status" value="1"/>
</dbReference>
<sequence>MRHLVRPKSISQLSVWSRCQSQESSAPSSIPKSKLSNYSKRVLVWTKRYPNLESVPDNVPASVMSRAYDRFRWKLAMIGMGLTILGSIGMVISGKRAAARGESTLKKGLAWHEELKPGSTKSI</sequence>
<evidence type="ECO:0000256" key="4">
    <source>
        <dbReference type="ARBA" id="ARBA00022989"/>
    </source>
</evidence>
<dbReference type="AlphaFoldDB" id="A0A1W0XCR1"/>
<protein>
    <submittedName>
        <fullName evidence="7">Uncharacterized protein</fullName>
    </submittedName>
</protein>
<comment type="similarity">
    <text evidence="2">Belongs to the UPF0389 family.</text>
</comment>
<evidence type="ECO:0000256" key="3">
    <source>
        <dbReference type="ARBA" id="ARBA00022692"/>
    </source>
</evidence>